<reference evidence="4" key="2">
    <citation type="submission" date="2016-02" db="EMBL/GenBank/DDBJ databases">
        <title>Draft genome sequence of five rapidly growing Mycobacterium species.</title>
        <authorList>
            <person name="Katahira K."/>
            <person name="Gotou Y."/>
            <person name="Iida K."/>
            <person name="Ogura Y."/>
            <person name="Hayashi T."/>
        </authorList>
    </citation>
    <scope>NUCLEOTIDE SEQUENCE [LARGE SCALE GENOMIC DNA]</scope>
    <source>
        <strain evidence="4">JCM15298</strain>
    </source>
</reference>
<reference evidence="4" key="1">
    <citation type="journal article" date="2016" name="Genome Announc.">
        <title>Draft Genome Sequences of Five Rapidly Growing Mycobacterium Species, M. thermoresistibile, M. fortuitum subsp. acetamidolyticum, M. canariasense, M. brisbanense, and M. novocastrense.</title>
        <authorList>
            <person name="Katahira K."/>
            <person name="Ogura Y."/>
            <person name="Gotoh Y."/>
            <person name="Hayashi T."/>
        </authorList>
    </citation>
    <scope>NUCLEOTIDE SEQUENCE [LARGE SCALE GENOMIC DNA]</scope>
    <source>
        <strain evidence="4">JCM15298</strain>
    </source>
</reference>
<organism evidence="3 4">
    <name type="scientific">Mycolicibacterium canariasense</name>
    <name type="common">Mycobacterium canariasense</name>
    <dbReference type="NCBI Taxonomy" id="228230"/>
    <lineage>
        <taxon>Bacteria</taxon>
        <taxon>Bacillati</taxon>
        <taxon>Actinomycetota</taxon>
        <taxon>Actinomycetes</taxon>
        <taxon>Mycobacteriales</taxon>
        <taxon>Mycobacteriaceae</taxon>
        <taxon>Mycolicibacterium</taxon>
    </lineage>
</organism>
<proteinExistence type="predicted"/>
<feature type="chain" id="PRO_5038947429" evidence="2">
    <location>
        <begin position="30"/>
        <end position="181"/>
    </location>
</feature>
<keyword evidence="1" id="KW-1133">Transmembrane helix</keyword>
<dbReference type="RefSeq" id="WP_062654834.1">
    <property type="nucleotide sequence ID" value="NZ_BCSY01000011.1"/>
</dbReference>
<dbReference type="AlphaFoldDB" id="A0A100W8B4"/>
<accession>A0A100W8B4</accession>
<feature type="signal peptide" evidence="2">
    <location>
        <begin position="1"/>
        <end position="29"/>
    </location>
</feature>
<keyword evidence="1" id="KW-0812">Transmembrane</keyword>
<feature type="transmembrane region" description="Helical" evidence="1">
    <location>
        <begin position="67"/>
        <end position="90"/>
    </location>
</feature>
<sequence length="181" mass="18056">MNSPKAHAHWLRGGLVGGSSAVLATSAHAGAAGALPHGAALVAALLVCATAGAAVGAVELRAGYTRAVAVFAALCAAQFLSHVTLAVTGGHHHAGDGMGLTPAMIAAHTGAAVVLGLSIAVVEHLYTVCATLLTWLRLFAVNNPRPASPPIRCAEPVVVRPVLLRPGLGMRAPPFGILPTA</sequence>
<dbReference type="Proteomes" id="UP000069443">
    <property type="component" value="Unassembled WGS sequence"/>
</dbReference>
<keyword evidence="1" id="KW-0472">Membrane</keyword>
<dbReference type="EMBL" id="BCSY01000011">
    <property type="protein sequence ID" value="GAS93488.1"/>
    <property type="molecule type" value="Genomic_DNA"/>
</dbReference>
<evidence type="ECO:0000256" key="1">
    <source>
        <dbReference type="SAM" id="Phobius"/>
    </source>
</evidence>
<feature type="transmembrane region" description="Helical" evidence="1">
    <location>
        <begin position="110"/>
        <end position="136"/>
    </location>
</feature>
<comment type="caution">
    <text evidence="3">The sequence shown here is derived from an EMBL/GenBank/DDBJ whole genome shotgun (WGS) entry which is preliminary data.</text>
</comment>
<protein>
    <submittedName>
        <fullName evidence="3">Uncharacterized protein</fullName>
    </submittedName>
</protein>
<name>A0A100W8B4_MYCCR</name>
<keyword evidence="4" id="KW-1185">Reference proteome</keyword>
<feature type="transmembrane region" description="Helical" evidence="1">
    <location>
        <begin position="39"/>
        <end position="60"/>
    </location>
</feature>
<evidence type="ECO:0000256" key="2">
    <source>
        <dbReference type="SAM" id="SignalP"/>
    </source>
</evidence>
<keyword evidence="2" id="KW-0732">Signal</keyword>
<dbReference type="STRING" id="228230.RMCC_0454"/>
<evidence type="ECO:0000313" key="3">
    <source>
        <dbReference type="EMBL" id="GAS93488.1"/>
    </source>
</evidence>
<evidence type="ECO:0000313" key="4">
    <source>
        <dbReference type="Proteomes" id="UP000069443"/>
    </source>
</evidence>
<gene>
    <name evidence="3" type="ORF">RMCC_0454</name>
</gene>
<dbReference type="OrthoDB" id="4639204at2"/>